<evidence type="ECO:0000313" key="2">
    <source>
        <dbReference type="Proteomes" id="UP001292094"/>
    </source>
</evidence>
<proteinExistence type="predicted"/>
<name>A0AAE1TQE4_9EUCA</name>
<protein>
    <submittedName>
        <fullName evidence="1">Uncharacterized protein</fullName>
    </submittedName>
</protein>
<gene>
    <name evidence="1" type="ORF">Pmani_035543</name>
</gene>
<sequence>MRVGGWVSCCPSCHPSNYPHQQLLQVQSSSFCRPAPPRPETLMQDSSEKHETKFRIHVQHQSISIKTTPPPST</sequence>
<dbReference type="EMBL" id="JAWZYT010005090">
    <property type="protein sequence ID" value="KAK4291635.1"/>
    <property type="molecule type" value="Genomic_DNA"/>
</dbReference>
<keyword evidence="2" id="KW-1185">Reference proteome</keyword>
<dbReference type="AlphaFoldDB" id="A0AAE1TQE4"/>
<evidence type="ECO:0000313" key="1">
    <source>
        <dbReference type="EMBL" id="KAK4291635.1"/>
    </source>
</evidence>
<comment type="caution">
    <text evidence="1">The sequence shown here is derived from an EMBL/GenBank/DDBJ whole genome shotgun (WGS) entry which is preliminary data.</text>
</comment>
<accession>A0AAE1TQE4</accession>
<dbReference type="Proteomes" id="UP001292094">
    <property type="component" value="Unassembled WGS sequence"/>
</dbReference>
<reference evidence="1" key="1">
    <citation type="submission" date="2023-11" db="EMBL/GenBank/DDBJ databases">
        <title>Genome assemblies of two species of porcelain crab, Petrolisthes cinctipes and Petrolisthes manimaculis (Anomura: Porcellanidae).</title>
        <authorList>
            <person name="Angst P."/>
        </authorList>
    </citation>
    <scope>NUCLEOTIDE SEQUENCE</scope>
    <source>
        <strain evidence="1">PB745_02</strain>
        <tissue evidence="1">Gill</tissue>
    </source>
</reference>
<organism evidence="1 2">
    <name type="scientific">Petrolisthes manimaculis</name>
    <dbReference type="NCBI Taxonomy" id="1843537"/>
    <lineage>
        <taxon>Eukaryota</taxon>
        <taxon>Metazoa</taxon>
        <taxon>Ecdysozoa</taxon>
        <taxon>Arthropoda</taxon>
        <taxon>Crustacea</taxon>
        <taxon>Multicrustacea</taxon>
        <taxon>Malacostraca</taxon>
        <taxon>Eumalacostraca</taxon>
        <taxon>Eucarida</taxon>
        <taxon>Decapoda</taxon>
        <taxon>Pleocyemata</taxon>
        <taxon>Anomura</taxon>
        <taxon>Galatheoidea</taxon>
        <taxon>Porcellanidae</taxon>
        <taxon>Petrolisthes</taxon>
    </lineage>
</organism>